<feature type="compositionally biased region" description="Basic and acidic residues" evidence="1">
    <location>
        <begin position="60"/>
        <end position="69"/>
    </location>
</feature>
<keyword evidence="3" id="KW-1185">Reference proteome</keyword>
<protein>
    <submittedName>
        <fullName evidence="2">Uncharacterized protein</fullName>
    </submittedName>
</protein>
<proteinExistence type="predicted"/>
<comment type="caution">
    <text evidence="2">The sequence shown here is derived from an EMBL/GenBank/DDBJ whole genome shotgun (WGS) entry which is preliminary data.</text>
</comment>
<dbReference type="RefSeq" id="WP_059642624.1">
    <property type="nucleotide sequence ID" value="NZ_CP013425.1"/>
</dbReference>
<evidence type="ECO:0000256" key="1">
    <source>
        <dbReference type="SAM" id="MobiDB-lite"/>
    </source>
</evidence>
<evidence type="ECO:0000313" key="2">
    <source>
        <dbReference type="EMBL" id="KWZ39052.1"/>
    </source>
</evidence>
<gene>
    <name evidence="2" type="ORF">WS72_30260</name>
</gene>
<accession>A0ABR5T753</accession>
<dbReference type="EMBL" id="LNJQ01000004">
    <property type="protein sequence ID" value="KWZ39052.1"/>
    <property type="molecule type" value="Genomic_DNA"/>
</dbReference>
<name>A0ABR5T753_9BURK</name>
<dbReference type="Proteomes" id="UP000070255">
    <property type="component" value="Unassembled WGS sequence"/>
</dbReference>
<feature type="region of interest" description="Disordered" evidence="1">
    <location>
        <begin position="1"/>
        <end position="69"/>
    </location>
</feature>
<reference evidence="2 3" key="1">
    <citation type="submission" date="2015-11" db="EMBL/GenBank/DDBJ databases">
        <authorList>
            <person name="Sahl J."/>
            <person name="Wagner D."/>
            <person name="Keim P."/>
        </authorList>
    </citation>
    <scope>NUCLEOTIDE SEQUENCE [LARGE SCALE GENOMIC DNA]</scope>
    <source>
        <strain evidence="2 3">BDU18</strain>
    </source>
</reference>
<evidence type="ECO:0000313" key="3">
    <source>
        <dbReference type="Proteomes" id="UP000070255"/>
    </source>
</evidence>
<organism evidence="2 3">
    <name type="scientific">Burkholderia savannae</name>
    <dbReference type="NCBI Taxonomy" id="1637837"/>
    <lineage>
        <taxon>Bacteria</taxon>
        <taxon>Pseudomonadati</taxon>
        <taxon>Pseudomonadota</taxon>
        <taxon>Betaproteobacteria</taxon>
        <taxon>Burkholderiales</taxon>
        <taxon>Burkholderiaceae</taxon>
        <taxon>Burkholderia</taxon>
        <taxon>pseudomallei group</taxon>
    </lineage>
</organism>
<sequence>MLDAFASIASRSMGILPDGDKKSDGANAHRSRGPLVASRAPRDASRSPIFDPARGCGRPVFREEGRMRR</sequence>